<dbReference type="InterPro" id="IPR049174">
    <property type="entry name" value="Beta-AFase-like"/>
</dbReference>
<feature type="domain" description="Non-reducing end beta-L-arabinofuranosidase-like GH127 catalytic" evidence="1">
    <location>
        <begin position="9"/>
        <end position="433"/>
    </location>
</feature>
<dbReference type="EMBL" id="QRMZ01000024">
    <property type="protein sequence ID" value="RHK04886.1"/>
    <property type="molecule type" value="Genomic_DNA"/>
</dbReference>
<dbReference type="SUPFAM" id="SSF48208">
    <property type="entry name" value="Six-hairpin glycosidases"/>
    <property type="match status" value="1"/>
</dbReference>
<sequence length="646" mass="73524">MKEFALNKIQLTDEFWQGYQELVRKETIPYQYQVLNDEIDVDVQAEREDPNLPAGKSHALANFRIAAGQMEGEHFGWFFQDSDVYKWIESAGYSLLNTSDPQLEKTVDEVIDLVAAAQEADGYLNTFFQLTRPKLKYRQLYFSHELYCAGHLVEAAIAYDQATGKDKLLTVAEKNIANICTYFGREPGKIQGADGHQEIELALVRLYEYTGKQTYLTLADFFLEVRGEDPAFYEKEILKNQADGLSDETPRVDLTYLQAYDQPKKQHEAKGHAVRMLYMASGMAKVAQHTQDQALIDACEAIWEDIACKKMYVTGGVGSTVHGEAFVGPYDLPNDTMYCETCAAIALVQFSFELFKLTNEPKYLATMERALYNSVLSGAAIDGKHFFYVNPLEVNPQRDQENPGKGHVKAQRPDWLGCACCPPNFARMVASLQRLVYTCDQEKLYVNLFVASRLEEPDQFTFEQTGGFPFTEDLTIRYQGIPKTLIIHKPNGLSKFQIDSEHEWQETSEAIIFEAVENVTANIRFEQPLQILRANPQVIQAISQVALQRGPFVYCIEEADNGQALWRCRIDPQALEATFSKEDTLLPTTLRLAIKGYQSEEWSGITLYEERAETVIPRTWQLIPYHLWGNRGIGEMRVWLPLVGKK</sequence>
<accession>A0A415EPJ0</accession>
<dbReference type="PANTHER" id="PTHR43465">
    <property type="entry name" value="DUF1680 DOMAIN PROTEIN (AFU_ORTHOLOGUE AFUA_1G08910)"/>
    <property type="match status" value="1"/>
</dbReference>
<dbReference type="Pfam" id="PF07944">
    <property type="entry name" value="Beta-AFase-like_GH127_cat"/>
    <property type="match status" value="1"/>
</dbReference>
<dbReference type="Proteomes" id="UP000286288">
    <property type="component" value="Unassembled WGS sequence"/>
</dbReference>
<dbReference type="PANTHER" id="PTHR43465:SF2">
    <property type="entry name" value="DUF1680 DOMAIN PROTEIN (AFU_ORTHOLOGUE AFUA_1G08910)"/>
    <property type="match status" value="1"/>
</dbReference>
<organism evidence="3 4">
    <name type="scientific">Enterococcus casseliflavus</name>
    <name type="common">Enterococcus flavescens</name>
    <dbReference type="NCBI Taxonomy" id="37734"/>
    <lineage>
        <taxon>Bacteria</taxon>
        <taxon>Bacillati</taxon>
        <taxon>Bacillota</taxon>
        <taxon>Bacilli</taxon>
        <taxon>Lactobacillales</taxon>
        <taxon>Enterococcaceae</taxon>
        <taxon>Enterococcus</taxon>
    </lineage>
</organism>
<dbReference type="InterPro" id="IPR049049">
    <property type="entry name" value="Beta-AFase-like_GH127_C"/>
</dbReference>
<keyword evidence="3" id="KW-0378">Hydrolase</keyword>
<dbReference type="GO" id="GO:0005975">
    <property type="term" value="P:carbohydrate metabolic process"/>
    <property type="evidence" value="ECO:0007669"/>
    <property type="project" value="InterPro"/>
</dbReference>
<comment type="caution">
    <text evidence="3">The sequence shown here is derived from an EMBL/GenBank/DDBJ whole genome shotgun (WGS) entry which is preliminary data.</text>
</comment>
<reference evidence="3 4" key="1">
    <citation type="submission" date="2018-08" db="EMBL/GenBank/DDBJ databases">
        <title>A genome reference for cultivated species of the human gut microbiota.</title>
        <authorList>
            <person name="Zou Y."/>
            <person name="Xue W."/>
            <person name="Luo G."/>
        </authorList>
    </citation>
    <scope>NUCLEOTIDE SEQUENCE [LARGE SCALE GENOMIC DNA]</scope>
    <source>
        <strain evidence="3 4">AF48-16</strain>
    </source>
</reference>
<dbReference type="Pfam" id="PF20737">
    <property type="entry name" value="Glyco_hydro127C"/>
    <property type="match status" value="1"/>
</dbReference>
<protein>
    <submittedName>
        <fullName evidence="3">Glycoside hydrolase family 127 protein</fullName>
    </submittedName>
</protein>
<dbReference type="AlphaFoldDB" id="A0A415EPJ0"/>
<proteinExistence type="predicted"/>
<evidence type="ECO:0000259" key="2">
    <source>
        <dbReference type="Pfam" id="PF20737"/>
    </source>
</evidence>
<feature type="domain" description="Non-reducing end beta-L-arabinofuranosidase-like GH127 C-terminal" evidence="2">
    <location>
        <begin position="530"/>
        <end position="641"/>
    </location>
</feature>
<dbReference type="GO" id="GO:0016787">
    <property type="term" value="F:hydrolase activity"/>
    <property type="evidence" value="ECO:0007669"/>
    <property type="project" value="UniProtKB-KW"/>
</dbReference>
<dbReference type="InterPro" id="IPR012878">
    <property type="entry name" value="Beta-AFase-like_GH127_cat"/>
</dbReference>
<dbReference type="InterPro" id="IPR008928">
    <property type="entry name" value="6-hairpin_glycosidase_sf"/>
</dbReference>
<evidence type="ECO:0000313" key="4">
    <source>
        <dbReference type="Proteomes" id="UP000286288"/>
    </source>
</evidence>
<name>A0A415EPJ0_ENTCA</name>
<gene>
    <name evidence="3" type="ORF">DW084_15335</name>
</gene>
<evidence type="ECO:0000259" key="1">
    <source>
        <dbReference type="Pfam" id="PF07944"/>
    </source>
</evidence>
<evidence type="ECO:0000313" key="3">
    <source>
        <dbReference type="EMBL" id="RHK04886.1"/>
    </source>
</evidence>